<accession>A0A4Y2SEP9</accession>
<comment type="caution">
    <text evidence="1">The sequence shown here is derived from an EMBL/GenBank/DDBJ whole genome shotgun (WGS) entry which is preliminary data.</text>
</comment>
<proteinExistence type="predicted"/>
<dbReference type="AlphaFoldDB" id="A0A4Y2SEP9"/>
<organism evidence="1 2">
    <name type="scientific">Araneus ventricosus</name>
    <name type="common">Orbweaver spider</name>
    <name type="synonym">Epeira ventricosa</name>
    <dbReference type="NCBI Taxonomy" id="182803"/>
    <lineage>
        <taxon>Eukaryota</taxon>
        <taxon>Metazoa</taxon>
        <taxon>Ecdysozoa</taxon>
        <taxon>Arthropoda</taxon>
        <taxon>Chelicerata</taxon>
        <taxon>Arachnida</taxon>
        <taxon>Araneae</taxon>
        <taxon>Araneomorphae</taxon>
        <taxon>Entelegynae</taxon>
        <taxon>Araneoidea</taxon>
        <taxon>Araneidae</taxon>
        <taxon>Araneus</taxon>
    </lineage>
</organism>
<evidence type="ECO:0000313" key="2">
    <source>
        <dbReference type="Proteomes" id="UP000499080"/>
    </source>
</evidence>
<reference evidence="1 2" key="1">
    <citation type="journal article" date="2019" name="Sci. Rep.">
        <title>Orb-weaving spider Araneus ventricosus genome elucidates the spidroin gene catalogue.</title>
        <authorList>
            <person name="Kono N."/>
            <person name="Nakamura H."/>
            <person name="Ohtoshi R."/>
            <person name="Moran D.A.P."/>
            <person name="Shinohara A."/>
            <person name="Yoshida Y."/>
            <person name="Fujiwara M."/>
            <person name="Mori M."/>
            <person name="Tomita M."/>
            <person name="Arakawa K."/>
        </authorList>
    </citation>
    <scope>NUCLEOTIDE SEQUENCE [LARGE SCALE GENOMIC DNA]</scope>
</reference>
<dbReference type="EMBL" id="BGPR01020939">
    <property type="protein sequence ID" value="GBN85770.1"/>
    <property type="molecule type" value="Genomic_DNA"/>
</dbReference>
<sequence length="119" mass="13147">MQKSLICGVKLYVTASHRDIARATTGIDNSAALAYNSQKSAMKRKSRGPQLETCLFCCSTNSSDFSVSTRWRFSALSSKCYSVLERDISRTLDGKKFTTCLAVEVPGFESISLFYLGVH</sequence>
<keyword evidence="2" id="KW-1185">Reference proteome</keyword>
<gene>
    <name evidence="1" type="ORF">AVEN_107669_1</name>
</gene>
<dbReference type="Proteomes" id="UP000499080">
    <property type="component" value="Unassembled WGS sequence"/>
</dbReference>
<name>A0A4Y2SEP9_ARAVE</name>
<evidence type="ECO:0000313" key="1">
    <source>
        <dbReference type="EMBL" id="GBN85770.1"/>
    </source>
</evidence>
<protein>
    <submittedName>
        <fullName evidence="1">Uncharacterized protein</fullName>
    </submittedName>
</protein>